<evidence type="ECO:0000256" key="9">
    <source>
        <dbReference type="ARBA" id="ARBA00022989"/>
    </source>
</evidence>
<protein>
    <recommendedName>
        <fullName evidence="3">ABC-type xenobiotic transporter</fullName>
        <ecNumber evidence="3">7.6.2.2</ecNumber>
    </recommendedName>
</protein>
<dbReference type="PANTHER" id="PTHR24221">
    <property type="entry name" value="ATP-BINDING CASSETTE SUB-FAMILY B"/>
    <property type="match status" value="1"/>
</dbReference>
<keyword evidence="9 12" id="KW-1133">Transmembrane helix</keyword>
<dbReference type="GO" id="GO:0016887">
    <property type="term" value="F:ATP hydrolysis activity"/>
    <property type="evidence" value="ECO:0007669"/>
    <property type="project" value="InterPro"/>
</dbReference>
<feature type="domain" description="ABC transmembrane type-1" evidence="14">
    <location>
        <begin position="24"/>
        <end position="305"/>
    </location>
</feature>
<dbReference type="SUPFAM" id="SSF90123">
    <property type="entry name" value="ABC transporter transmembrane region"/>
    <property type="match status" value="1"/>
</dbReference>
<comment type="subcellular location">
    <subcellularLocation>
        <location evidence="1">Cell membrane</location>
        <topology evidence="1">Multi-pass membrane protein</topology>
    </subcellularLocation>
</comment>
<organism evidence="15 16">
    <name type="scientific">Pantoea coffeiphila</name>
    <dbReference type="NCBI Taxonomy" id="1465635"/>
    <lineage>
        <taxon>Bacteria</taxon>
        <taxon>Pseudomonadati</taxon>
        <taxon>Pseudomonadota</taxon>
        <taxon>Gammaproteobacteria</taxon>
        <taxon>Enterobacterales</taxon>
        <taxon>Erwiniaceae</taxon>
        <taxon>Pantoea</taxon>
    </lineage>
</organism>
<dbReference type="InterPro" id="IPR027417">
    <property type="entry name" value="P-loop_NTPase"/>
</dbReference>
<dbReference type="SUPFAM" id="SSF52540">
    <property type="entry name" value="P-loop containing nucleoside triphosphate hydrolases"/>
    <property type="match status" value="1"/>
</dbReference>
<feature type="transmembrane region" description="Helical" evidence="12">
    <location>
        <begin position="162"/>
        <end position="181"/>
    </location>
</feature>
<dbReference type="GO" id="GO:0005524">
    <property type="term" value="F:ATP binding"/>
    <property type="evidence" value="ECO:0007669"/>
    <property type="project" value="UniProtKB-KW"/>
</dbReference>
<dbReference type="PANTHER" id="PTHR24221:SF654">
    <property type="entry name" value="ATP-BINDING CASSETTE SUB-FAMILY B MEMBER 6"/>
    <property type="match status" value="1"/>
</dbReference>
<evidence type="ECO:0000256" key="8">
    <source>
        <dbReference type="ARBA" id="ARBA00022840"/>
    </source>
</evidence>
<dbReference type="InterPro" id="IPR003439">
    <property type="entry name" value="ABC_transporter-like_ATP-bd"/>
</dbReference>
<dbReference type="AlphaFoldDB" id="A0A2S9IGS4"/>
<feature type="transmembrane region" description="Helical" evidence="12">
    <location>
        <begin position="58"/>
        <end position="79"/>
    </location>
</feature>
<dbReference type="InterPro" id="IPR017871">
    <property type="entry name" value="ABC_transporter-like_CS"/>
</dbReference>
<evidence type="ECO:0000256" key="7">
    <source>
        <dbReference type="ARBA" id="ARBA00022741"/>
    </source>
</evidence>
<accession>A0A2S9IGS4</accession>
<feature type="domain" description="ABC transporter" evidence="13">
    <location>
        <begin position="337"/>
        <end position="572"/>
    </location>
</feature>
<dbReference type="InterPro" id="IPR036640">
    <property type="entry name" value="ABC1_TM_sf"/>
</dbReference>
<keyword evidence="4" id="KW-0813">Transport</keyword>
<comment type="caution">
    <text evidence="15">The sequence shown here is derived from an EMBL/GenBank/DDBJ whole genome shotgun (WGS) entry which is preliminary data.</text>
</comment>
<dbReference type="SMART" id="SM00382">
    <property type="entry name" value="AAA"/>
    <property type="match status" value="1"/>
</dbReference>
<evidence type="ECO:0000256" key="2">
    <source>
        <dbReference type="ARBA" id="ARBA00006526"/>
    </source>
</evidence>
<evidence type="ECO:0000256" key="12">
    <source>
        <dbReference type="SAM" id="Phobius"/>
    </source>
</evidence>
<dbReference type="EMBL" id="PDET01000002">
    <property type="protein sequence ID" value="PRD16974.1"/>
    <property type="molecule type" value="Genomic_DNA"/>
</dbReference>
<dbReference type="Gene3D" id="1.20.1560.10">
    <property type="entry name" value="ABC transporter type 1, transmembrane domain"/>
    <property type="match status" value="1"/>
</dbReference>
<dbReference type="InterPro" id="IPR003593">
    <property type="entry name" value="AAA+_ATPase"/>
</dbReference>
<evidence type="ECO:0000256" key="1">
    <source>
        <dbReference type="ARBA" id="ARBA00004651"/>
    </source>
</evidence>
<dbReference type="Gene3D" id="3.40.50.300">
    <property type="entry name" value="P-loop containing nucleotide triphosphate hydrolases"/>
    <property type="match status" value="1"/>
</dbReference>
<feature type="transmembrane region" description="Helical" evidence="12">
    <location>
        <begin position="138"/>
        <end position="156"/>
    </location>
</feature>
<evidence type="ECO:0000256" key="6">
    <source>
        <dbReference type="ARBA" id="ARBA00022692"/>
    </source>
</evidence>
<gene>
    <name evidence="15" type="ORF">CQW29_04755</name>
</gene>
<proteinExistence type="inferred from homology"/>
<dbReference type="PROSITE" id="PS50893">
    <property type="entry name" value="ABC_TRANSPORTER_2"/>
    <property type="match status" value="1"/>
</dbReference>
<evidence type="ECO:0000313" key="16">
    <source>
        <dbReference type="Proteomes" id="UP000239181"/>
    </source>
</evidence>
<dbReference type="Pfam" id="PF00664">
    <property type="entry name" value="ABC_membrane"/>
    <property type="match status" value="1"/>
</dbReference>
<keyword evidence="16" id="KW-1185">Reference proteome</keyword>
<reference evidence="15 16" key="1">
    <citation type="submission" date="2017-10" db="EMBL/GenBank/DDBJ databases">
        <title>Draft genome of two endophytic bacteria isolated from 'guarana' Paullinia cupana (Mart.) Ducke.</title>
        <authorList>
            <person name="Siqueira K.A."/>
            <person name="Liotti R.G."/>
            <person name="Mendes T.A."/>
            <person name="Soares M.A."/>
        </authorList>
    </citation>
    <scope>NUCLEOTIDE SEQUENCE [LARGE SCALE GENOMIC DNA]</scope>
    <source>
        <strain evidence="15 16">342</strain>
    </source>
</reference>
<dbReference type="FunFam" id="3.40.50.300:FF:000221">
    <property type="entry name" value="Multidrug ABC transporter ATP-binding protein"/>
    <property type="match status" value="1"/>
</dbReference>
<evidence type="ECO:0000256" key="5">
    <source>
        <dbReference type="ARBA" id="ARBA00022475"/>
    </source>
</evidence>
<dbReference type="InterPro" id="IPR011527">
    <property type="entry name" value="ABC1_TM_dom"/>
</dbReference>
<comment type="similarity">
    <text evidence="2">Belongs to the ABC transporter superfamily. Drug exporter-2 (TC 3.A.1.117) family.</text>
</comment>
<name>A0A2S9IGS4_9GAMM</name>
<keyword evidence="10 12" id="KW-0472">Membrane</keyword>
<keyword evidence="8" id="KW-0067">ATP-binding</keyword>
<keyword evidence="5" id="KW-1003">Cell membrane</keyword>
<evidence type="ECO:0000259" key="13">
    <source>
        <dbReference type="PROSITE" id="PS50893"/>
    </source>
</evidence>
<dbReference type="PROSITE" id="PS00211">
    <property type="entry name" value="ABC_TRANSPORTER_1"/>
    <property type="match status" value="1"/>
</dbReference>
<feature type="transmembrane region" description="Helical" evidence="12">
    <location>
        <begin position="277"/>
        <end position="297"/>
    </location>
</feature>
<dbReference type="Proteomes" id="UP000239181">
    <property type="component" value="Unassembled WGS sequence"/>
</dbReference>
<evidence type="ECO:0000256" key="4">
    <source>
        <dbReference type="ARBA" id="ARBA00022448"/>
    </source>
</evidence>
<sequence>MKQRGHGGITGLLRMMRGRYRLLAMAVISGVLAQGGTLACMAISGWIVGIAVSGETALLPRACCWLVVLVLFTAAVRWWQAWVSHDLAFALIEKLQMAIFDGLERSAPDSASGQRLGDLATVATADAELMERFYAHTLADYVGAIVVPLAALIALWQLDPLLACVLLPFLLLVATVPAWLARRAALQGQQMMHEQGHLNADTAEFIHGQRELAALGQSAAFMQRLLKRSRRVGSMQQRYGSRSGLEFAVVDALSAGALLALIAAASTLLHAGSLSPLWLPLVLVLGVGALLPIVDVTQTASQLGELRAGAARIMRIVDYPARVKDSGSAPSPERHDLAFSAVWFGYAAQRPVLQGLSATIQPGEIVALAGRSGAGKSTLVHLLLRFYDVDDGGAITLGGTDIRSMSLTALRQLISWVPQEVYLFNGTVADNIRLGRPDASTQQIEEAAKMAQAHGFISALADGYDSDCGDRGSRFSGGQRQRIAIARALLTGAPVLILDEASASLDNENEQAFHRALSQLREKRTVLLIAHRPATLRQADRILLLENGVIAENGTHDALLASGGKYAALIKKVAAD</sequence>
<dbReference type="RefSeq" id="WP_105591556.1">
    <property type="nucleotide sequence ID" value="NZ_PDET01000002.1"/>
</dbReference>
<dbReference type="Pfam" id="PF00005">
    <property type="entry name" value="ABC_tran"/>
    <property type="match status" value="1"/>
</dbReference>
<dbReference type="GO" id="GO:0008559">
    <property type="term" value="F:ABC-type xenobiotic transporter activity"/>
    <property type="evidence" value="ECO:0007669"/>
    <property type="project" value="UniProtKB-EC"/>
</dbReference>
<feature type="transmembrane region" description="Helical" evidence="12">
    <location>
        <begin position="245"/>
        <end position="265"/>
    </location>
</feature>
<keyword evidence="6 12" id="KW-0812">Transmembrane</keyword>
<keyword evidence="7" id="KW-0547">Nucleotide-binding</keyword>
<evidence type="ECO:0000256" key="10">
    <source>
        <dbReference type="ARBA" id="ARBA00023136"/>
    </source>
</evidence>
<dbReference type="PROSITE" id="PS50929">
    <property type="entry name" value="ABC_TM1F"/>
    <property type="match status" value="1"/>
</dbReference>
<evidence type="ECO:0000313" key="15">
    <source>
        <dbReference type="EMBL" id="PRD16974.1"/>
    </source>
</evidence>
<dbReference type="OrthoDB" id="9806127at2"/>
<evidence type="ECO:0000256" key="11">
    <source>
        <dbReference type="ARBA" id="ARBA00034018"/>
    </source>
</evidence>
<evidence type="ECO:0000259" key="14">
    <source>
        <dbReference type="PROSITE" id="PS50929"/>
    </source>
</evidence>
<evidence type="ECO:0000256" key="3">
    <source>
        <dbReference type="ARBA" id="ARBA00012191"/>
    </source>
</evidence>
<comment type="catalytic activity">
    <reaction evidence="11">
        <text>ATP + H2O + xenobioticSide 1 = ADP + phosphate + xenobioticSide 2.</text>
        <dbReference type="EC" id="7.6.2.2"/>
    </reaction>
</comment>
<dbReference type="InterPro" id="IPR039421">
    <property type="entry name" value="Type_1_exporter"/>
</dbReference>
<dbReference type="EC" id="7.6.2.2" evidence="3"/>
<feature type="transmembrane region" description="Helical" evidence="12">
    <location>
        <begin position="20"/>
        <end position="52"/>
    </location>
</feature>
<dbReference type="GO" id="GO:0005886">
    <property type="term" value="C:plasma membrane"/>
    <property type="evidence" value="ECO:0007669"/>
    <property type="project" value="UniProtKB-SubCell"/>
</dbReference>